<accession>A0A9W8HPN2</accession>
<dbReference type="InterPro" id="IPR005378">
    <property type="entry name" value="Vps35"/>
</dbReference>
<dbReference type="GO" id="GO:0006886">
    <property type="term" value="P:intracellular protein transport"/>
    <property type="evidence" value="ECO:0007669"/>
    <property type="project" value="TreeGrafter"/>
</dbReference>
<evidence type="ECO:0000313" key="6">
    <source>
        <dbReference type="EMBL" id="KAJ2793587.1"/>
    </source>
</evidence>
<evidence type="ECO:0000256" key="2">
    <source>
        <dbReference type="ARBA" id="ARBA00006536"/>
    </source>
</evidence>
<dbReference type="EMBL" id="JANBUO010002845">
    <property type="protein sequence ID" value="KAJ2793587.1"/>
    <property type="molecule type" value="Genomic_DNA"/>
</dbReference>
<keyword evidence="4" id="KW-0653">Protein transport</keyword>
<comment type="subcellular location">
    <subcellularLocation>
        <location evidence="1">Membrane</location>
        <topology evidence="1">Peripheral membrane protein</topology>
    </subcellularLocation>
</comment>
<organism evidence="6 7">
    <name type="scientific">Coemansia guatemalensis</name>
    <dbReference type="NCBI Taxonomy" id="2761395"/>
    <lineage>
        <taxon>Eukaryota</taxon>
        <taxon>Fungi</taxon>
        <taxon>Fungi incertae sedis</taxon>
        <taxon>Zoopagomycota</taxon>
        <taxon>Kickxellomycotina</taxon>
        <taxon>Kickxellomycetes</taxon>
        <taxon>Kickxellales</taxon>
        <taxon>Kickxellaceae</taxon>
        <taxon>Coemansia</taxon>
    </lineage>
</organism>
<comment type="caution">
    <text evidence="6">The sequence shown here is derived from an EMBL/GenBank/DDBJ whole genome shotgun (WGS) entry which is preliminary data.</text>
</comment>
<dbReference type="InterPro" id="IPR042491">
    <property type="entry name" value="Vps35_C"/>
</dbReference>
<dbReference type="Pfam" id="PF03635">
    <property type="entry name" value="Vps35"/>
    <property type="match status" value="1"/>
</dbReference>
<comment type="similarity">
    <text evidence="2">Belongs to the VPS35 family.</text>
</comment>
<dbReference type="PANTHER" id="PTHR11099">
    <property type="entry name" value="VACUOLAR SORTING PROTEIN 35"/>
    <property type="match status" value="1"/>
</dbReference>
<sequence>MSPAFRDRPAVEEAAYEFIVQAFTIYEEHINESRAQYQALVLVINALHTSRNFSAENYETLAAKCVQHGSRLLKRPDQARIAYSCAQLWWKTLPDSELIPPPPELGQDEAEVERAHAERVDRERAAVEKHNNGDTVLSHLQRSLKLADSCLDPVLSVRLFVELLNQTTMHYERRCLAVTPKYINDLIDLIRTSVSNMEAFDASAPEPTRATADSGVADANALYEPEGPTNSYVLAYFHRTLDYIQSRKDLAESGGYNLPDFSAIRCVETADQEPADYF</sequence>
<dbReference type="GO" id="GO:0042147">
    <property type="term" value="P:retrograde transport, endosome to Golgi"/>
    <property type="evidence" value="ECO:0007669"/>
    <property type="project" value="InterPro"/>
</dbReference>
<evidence type="ECO:0000256" key="5">
    <source>
        <dbReference type="ARBA" id="ARBA00023136"/>
    </source>
</evidence>
<keyword evidence="7" id="KW-1185">Reference proteome</keyword>
<dbReference type="GO" id="GO:0005770">
    <property type="term" value="C:late endosome"/>
    <property type="evidence" value="ECO:0007669"/>
    <property type="project" value="TreeGrafter"/>
</dbReference>
<dbReference type="GO" id="GO:0005829">
    <property type="term" value="C:cytosol"/>
    <property type="evidence" value="ECO:0007669"/>
    <property type="project" value="GOC"/>
</dbReference>
<gene>
    <name evidence="6" type="primary">vps35_2</name>
    <name evidence="6" type="ORF">H4R20_006498</name>
</gene>
<evidence type="ECO:0000256" key="1">
    <source>
        <dbReference type="ARBA" id="ARBA00004170"/>
    </source>
</evidence>
<dbReference type="GO" id="GO:0030906">
    <property type="term" value="C:retromer, cargo-selective complex"/>
    <property type="evidence" value="ECO:0007669"/>
    <property type="project" value="InterPro"/>
</dbReference>
<dbReference type="AlphaFoldDB" id="A0A9W8HPN2"/>
<dbReference type="Proteomes" id="UP001140094">
    <property type="component" value="Unassembled WGS sequence"/>
</dbReference>
<evidence type="ECO:0000256" key="4">
    <source>
        <dbReference type="ARBA" id="ARBA00022927"/>
    </source>
</evidence>
<dbReference type="Gene3D" id="1.25.40.660">
    <property type="entry name" value="Vacuolar protein sorting-associated protein 35, helical subcomplex Vps35-C"/>
    <property type="match status" value="1"/>
</dbReference>
<evidence type="ECO:0000313" key="7">
    <source>
        <dbReference type="Proteomes" id="UP001140094"/>
    </source>
</evidence>
<keyword evidence="3" id="KW-0813">Transport</keyword>
<name>A0A9W8HPN2_9FUNG</name>
<proteinExistence type="inferred from homology"/>
<dbReference type="PANTHER" id="PTHR11099:SF0">
    <property type="entry name" value="VACUOLAR PROTEIN SORTING-ASSOCIATED PROTEIN 35"/>
    <property type="match status" value="1"/>
</dbReference>
<keyword evidence="5" id="KW-0472">Membrane</keyword>
<reference evidence="6" key="1">
    <citation type="submission" date="2022-07" db="EMBL/GenBank/DDBJ databases">
        <title>Phylogenomic reconstructions and comparative analyses of Kickxellomycotina fungi.</title>
        <authorList>
            <person name="Reynolds N.K."/>
            <person name="Stajich J.E."/>
            <person name="Barry K."/>
            <person name="Grigoriev I.V."/>
            <person name="Crous P."/>
            <person name="Smith M.E."/>
        </authorList>
    </citation>
    <scope>NUCLEOTIDE SEQUENCE</scope>
    <source>
        <strain evidence="6">NRRL 1565</strain>
    </source>
</reference>
<evidence type="ECO:0000256" key="3">
    <source>
        <dbReference type="ARBA" id="ARBA00022448"/>
    </source>
</evidence>
<dbReference type="OrthoDB" id="10258141at2759"/>
<protein>
    <submittedName>
        <fullName evidence="6">Retromer complex subunit Vps35</fullName>
    </submittedName>
</protein>